<protein>
    <submittedName>
        <fullName evidence="9">Protein ENHANCED DOWNY MILDEW 2 isoform X1</fullName>
    </submittedName>
</protein>
<feature type="compositionally biased region" description="Polar residues" evidence="6">
    <location>
        <begin position="998"/>
        <end position="1011"/>
    </location>
</feature>
<proteinExistence type="predicted"/>
<feature type="domain" description="Zinc finger PHD-type" evidence="7">
    <location>
        <begin position="349"/>
        <end position="414"/>
    </location>
</feature>
<sequence>MDSSDEEGEIVPDRVTDYHFISDKEEPISFTVLPLQWSEDESLDDVDRPVYLRGVADDGIQKVYKRVIAWRFELSFVQPEISVLSKDNKWLTLQKPRKSFENIIRTTLVTIHLLHFVKKNPDASWKSICAYLFKELSSFDVQHSEEDLLNHLPLIRVAIERDKDLEKSKYLFAYMEKPTTNKAFKEEMQTMQKLEFMNDDDYGDGGNGKNDNNGDNELYDHVCAICDNGGEILCCEGRCMRSFHAAKEDGFDTRCESLGFLKDQVKALPSFMCQNCKHKQHQCFVCGKLGSSDKSRGAEVFPCACATCGHFYHPDCVAKLLHPANVYRAEELQNKIAAGESFTCPAHKCFVCEKGENKEEHENQFAVCRRCPKAYHRKCLPRSVSFECSNDQILQRAWDGLLPNRILMYCMDHEIIRELGTPARDHLKFPTKKVQDSALLASRGKGVASMKRNASEILSTQGRIVKLQKRIEKVGGGSINLGGSTKNIQKRCGPDFDSLRKTTAIHAVKIPPKVNIRSSSYCSKAYPHKSISMQQKIASAIGRKSEEETIVKMANSSQSSVDPEMESRIIKLMEDAASSISYEEIIKSKKGPTEYVYCDNSLEKSITMGKVEGSVEAIRTALSKLDAGGSIEDAKAVCEADILSQIFKWKRKLNVYLAPFLHGMRYTSFGRHFTKVDKLKKVVDRLHWYMQDGDTLVDFCCGSNDFSCLMKEKLEITGKHCTFKNYDIFAPKNDFNFEKRDWMTVNQEELPNGSRLIMGLNPPFGVKASLANKFIKKAQEFRPKLLILIVPKETKRLDEKDGYNLIWEDKEILSGKSFYLPGSVDIHNKQLEDWNLKAPPLYLWSRCDWSIRHKAIAKEQGHVWNDQRELHEKGNNIKNYVMKENHTSYSDYPSLYASDEINLTLDDVPEDKNEAEAEGAERRDQTEGVKQGKWDGSTPCNTDGFPVDIECSTPTDSPVHSARQHEDVETSKMEVIEEGHQDVQKSRSGHASQIKLDQGTQTGNPTCIDSRPNFSSSNNLNHSWPHNFTYQSHGRATGTIYNFNQTSHKERMKEIIHGLPLNHNLSYQPHFAPNMGYGFQHFCSSPPEPLPPRVDYYQTSMVGGSGYSASILQSFNHSDPEPLPPGVDYSDPHGG</sequence>
<comment type="subcellular location">
    <subcellularLocation>
        <location evidence="1">Nucleus</location>
    </subcellularLocation>
</comment>
<evidence type="ECO:0000256" key="6">
    <source>
        <dbReference type="SAM" id="MobiDB-lite"/>
    </source>
</evidence>
<evidence type="ECO:0000313" key="8">
    <source>
        <dbReference type="Proteomes" id="UP001652623"/>
    </source>
</evidence>
<dbReference type="PANTHER" id="PTHR46235:SF13">
    <property type="entry name" value="EDM2-LIKE PROTEIN1"/>
    <property type="match status" value="1"/>
</dbReference>
<evidence type="ECO:0000256" key="1">
    <source>
        <dbReference type="ARBA" id="ARBA00004123"/>
    </source>
</evidence>
<dbReference type="RefSeq" id="XP_060672410.1">
    <property type="nucleotide sequence ID" value="XM_060816427.1"/>
</dbReference>
<dbReference type="Pfam" id="PF26055">
    <property type="entry name" value="Mtase_EDM2"/>
    <property type="match status" value="1"/>
</dbReference>
<keyword evidence="8" id="KW-1185">Reference proteome</keyword>
<evidence type="ECO:0000256" key="4">
    <source>
        <dbReference type="ARBA" id="ARBA00022833"/>
    </source>
</evidence>
<evidence type="ECO:0000256" key="2">
    <source>
        <dbReference type="ARBA" id="ARBA00022723"/>
    </source>
</evidence>
<evidence type="ECO:0000256" key="3">
    <source>
        <dbReference type="ARBA" id="ARBA00022771"/>
    </source>
</evidence>
<dbReference type="InterPro" id="IPR013083">
    <property type="entry name" value="Znf_RING/FYVE/PHD"/>
</dbReference>
<feature type="region of interest" description="Disordered" evidence="6">
    <location>
        <begin position="1116"/>
        <end position="1135"/>
    </location>
</feature>
<dbReference type="CDD" id="cd15566">
    <property type="entry name" value="PHD3_NSD"/>
    <property type="match status" value="1"/>
</dbReference>
<dbReference type="InterPro" id="IPR058939">
    <property type="entry name" value="Mtase_EDM2"/>
</dbReference>
<feature type="compositionally biased region" description="Basic and acidic residues" evidence="6">
    <location>
        <begin position="912"/>
        <end position="933"/>
    </location>
</feature>
<dbReference type="InterPro" id="IPR055198">
    <property type="entry name" value="NSD_PHD"/>
</dbReference>
<dbReference type="InterPro" id="IPR001965">
    <property type="entry name" value="Znf_PHD"/>
</dbReference>
<dbReference type="PANTHER" id="PTHR46235">
    <property type="entry name" value="PHD FINGER-CONTAINING PROTEIN DDB_G0268158"/>
    <property type="match status" value="1"/>
</dbReference>
<feature type="domain" description="Zinc finger PHD-type" evidence="7">
    <location>
        <begin position="222"/>
        <end position="277"/>
    </location>
</feature>
<dbReference type="SMART" id="SM00249">
    <property type="entry name" value="PHD"/>
    <property type="match status" value="3"/>
</dbReference>
<name>A0ABM4A6Q3_ZIZJJ</name>
<feature type="domain" description="Zinc finger PHD-type" evidence="7">
    <location>
        <begin position="282"/>
        <end position="348"/>
    </location>
</feature>
<keyword evidence="2" id="KW-0479">Metal-binding</keyword>
<dbReference type="InterPro" id="IPR022702">
    <property type="entry name" value="Cytosine_MeTrfase1_RFD"/>
</dbReference>
<reference evidence="9" key="1">
    <citation type="submission" date="2025-08" db="UniProtKB">
        <authorList>
            <consortium name="RefSeq"/>
        </authorList>
    </citation>
    <scope>IDENTIFICATION</scope>
    <source>
        <tissue evidence="9">Seedling</tissue>
    </source>
</reference>
<dbReference type="Gene3D" id="3.30.40.10">
    <property type="entry name" value="Zinc/RING finger domain, C3HC4 (zinc finger)"/>
    <property type="match status" value="2"/>
</dbReference>
<feature type="region of interest" description="Disordered" evidence="6">
    <location>
        <begin position="912"/>
        <end position="940"/>
    </location>
</feature>
<organism evidence="8 9">
    <name type="scientific">Ziziphus jujuba</name>
    <name type="common">Chinese jujube</name>
    <name type="synonym">Ziziphus sativa</name>
    <dbReference type="NCBI Taxonomy" id="326968"/>
    <lineage>
        <taxon>Eukaryota</taxon>
        <taxon>Viridiplantae</taxon>
        <taxon>Streptophyta</taxon>
        <taxon>Embryophyta</taxon>
        <taxon>Tracheophyta</taxon>
        <taxon>Spermatophyta</taxon>
        <taxon>Magnoliopsida</taxon>
        <taxon>eudicotyledons</taxon>
        <taxon>Gunneridae</taxon>
        <taxon>Pentapetalae</taxon>
        <taxon>rosids</taxon>
        <taxon>fabids</taxon>
        <taxon>Rosales</taxon>
        <taxon>Rhamnaceae</taxon>
        <taxon>Paliureae</taxon>
        <taxon>Ziziphus</taxon>
    </lineage>
</organism>
<dbReference type="GeneID" id="107410084"/>
<keyword evidence="3" id="KW-0863">Zinc-finger</keyword>
<feature type="region of interest" description="Disordered" evidence="6">
    <location>
        <begin position="982"/>
        <end position="1011"/>
    </location>
</feature>
<evidence type="ECO:0000313" key="9">
    <source>
        <dbReference type="RefSeq" id="XP_060672410.1"/>
    </source>
</evidence>
<dbReference type="CDD" id="cd15565">
    <property type="entry name" value="PHD2_NSD"/>
    <property type="match status" value="1"/>
</dbReference>
<gene>
    <name evidence="9" type="primary">LOC107410084</name>
</gene>
<dbReference type="Proteomes" id="UP001652623">
    <property type="component" value="Chromosome 4"/>
</dbReference>
<keyword evidence="5" id="KW-0539">Nucleus</keyword>
<dbReference type="Pfam" id="PF22908">
    <property type="entry name" value="PHD_NSD"/>
    <property type="match status" value="1"/>
</dbReference>
<evidence type="ECO:0000259" key="7">
    <source>
        <dbReference type="SMART" id="SM00249"/>
    </source>
</evidence>
<accession>A0ABM4A6Q3</accession>
<keyword evidence="4" id="KW-0862">Zinc</keyword>
<dbReference type="Pfam" id="PF12047">
    <property type="entry name" value="DNMT1-RFD"/>
    <property type="match status" value="1"/>
</dbReference>
<evidence type="ECO:0000256" key="5">
    <source>
        <dbReference type="ARBA" id="ARBA00023242"/>
    </source>
</evidence>